<keyword evidence="1" id="KW-0732">Signal</keyword>
<evidence type="ECO:0000313" key="2">
    <source>
        <dbReference type="EMBL" id="QTE00302.1"/>
    </source>
</evidence>
<dbReference type="PROSITE" id="PS51257">
    <property type="entry name" value="PROKAR_LIPOPROTEIN"/>
    <property type="match status" value="1"/>
</dbReference>
<reference evidence="2 3" key="1">
    <citation type="submission" date="2021-03" db="EMBL/GenBank/DDBJ databases">
        <title>Complete genome sequence of Streptomyces cyanogenus S136, producer of anticancer angucycline landomycin A.</title>
        <authorList>
            <person name="Hrab P."/>
            <person name="Ruckert C."/>
            <person name="Busche T."/>
            <person name="Ostash I."/>
            <person name="Kalinowski J."/>
            <person name="Fedorenko V."/>
            <person name="Yushchuk O."/>
            <person name="Ostash B."/>
        </authorList>
    </citation>
    <scope>NUCLEOTIDE SEQUENCE [LARGE SCALE GENOMIC DNA]</scope>
    <source>
        <strain evidence="2 3">S136</strain>
    </source>
</reference>
<sequence>MKKTYATAVSAALAAVFSGSCSQASDETDEKKAGVRDERAVKQSVERASSEVLAILAAR</sequence>
<protein>
    <submittedName>
        <fullName evidence="2">Uncharacterized protein</fullName>
    </submittedName>
</protein>
<feature type="chain" id="PRO_5045541133" evidence="1">
    <location>
        <begin position="25"/>
        <end position="59"/>
    </location>
</feature>
<gene>
    <name evidence="2" type="ORF">S1361_23425</name>
</gene>
<evidence type="ECO:0000313" key="3">
    <source>
        <dbReference type="Proteomes" id="UP000663908"/>
    </source>
</evidence>
<dbReference type="Proteomes" id="UP000663908">
    <property type="component" value="Chromosome"/>
</dbReference>
<keyword evidence="3" id="KW-1185">Reference proteome</keyword>
<dbReference type="RefSeq" id="WP_208033766.1">
    <property type="nucleotide sequence ID" value="NZ_CP071839.1"/>
</dbReference>
<feature type="signal peptide" evidence="1">
    <location>
        <begin position="1"/>
        <end position="24"/>
    </location>
</feature>
<name>A0ABX7TUP0_STRCY</name>
<organism evidence="2 3">
    <name type="scientific">Streptomyces cyanogenus</name>
    <dbReference type="NCBI Taxonomy" id="80860"/>
    <lineage>
        <taxon>Bacteria</taxon>
        <taxon>Bacillati</taxon>
        <taxon>Actinomycetota</taxon>
        <taxon>Actinomycetes</taxon>
        <taxon>Kitasatosporales</taxon>
        <taxon>Streptomycetaceae</taxon>
        <taxon>Streptomyces</taxon>
    </lineage>
</organism>
<dbReference type="EMBL" id="CP071839">
    <property type="protein sequence ID" value="QTE00302.1"/>
    <property type="molecule type" value="Genomic_DNA"/>
</dbReference>
<accession>A0ABX7TUP0</accession>
<proteinExistence type="predicted"/>
<evidence type="ECO:0000256" key="1">
    <source>
        <dbReference type="SAM" id="SignalP"/>
    </source>
</evidence>